<dbReference type="Pfam" id="PF01883">
    <property type="entry name" value="FeS_assembly_P"/>
    <property type="match status" value="1"/>
</dbReference>
<dbReference type="PANTHER" id="PTHR42961">
    <property type="entry name" value="IRON-SULFUR PROTEIN NUBPL"/>
    <property type="match status" value="1"/>
</dbReference>
<accession>A0A2Z4Y3C8</accession>
<dbReference type="AlphaFoldDB" id="A0A2Z4Y3C8"/>
<dbReference type="InterPro" id="IPR034904">
    <property type="entry name" value="FSCA_dom_sf"/>
</dbReference>
<gene>
    <name evidence="10" type="ORF">BRCON_0827</name>
</gene>
<dbReference type="SUPFAM" id="SSF52540">
    <property type="entry name" value="P-loop containing nucleoside triphosphate hydrolases"/>
    <property type="match status" value="1"/>
</dbReference>
<evidence type="ECO:0000256" key="8">
    <source>
        <dbReference type="HAMAP-Rule" id="MF_02040"/>
    </source>
</evidence>
<evidence type="ECO:0000256" key="4">
    <source>
        <dbReference type="ARBA" id="ARBA00022741"/>
    </source>
</evidence>
<evidence type="ECO:0000313" key="11">
    <source>
        <dbReference type="Proteomes" id="UP000262583"/>
    </source>
</evidence>
<dbReference type="FunFam" id="3.40.50.300:FF:001119">
    <property type="entry name" value="Iron-sulfur cluster carrier protein"/>
    <property type="match status" value="1"/>
</dbReference>
<dbReference type="PANTHER" id="PTHR42961:SF2">
    <property type="entry name" value="IRON-SULFUR PROTEIN NUBPL"/>
    <property type="match status" value="1"/>
</dbReference>
<evidence type="ECO:0000256" key="6">
    <source>
        <dbReference type="ARBA" id="ARBA00023004"/>
    </source>
</evidence>
<dbReference type="InterPro" id="IPR044304">
    <property type="entry name" value="NUBPL-like"/>
</dbReference>
<comment type="similarity">
    <text evidence="2">In the C-terminal section; belongs to the Mrp/NBP35 ATP-binding proteins family.</text>
</comment>
<evidence type="ECO:0000256" key="3">
    <source>
        <dbReference type="ARBA" id="ARBA00022723"/>
    </source>
</evidence>
<dbReference type="HAMAP" id="MF_02040">
    <property type="entry name" value="Mrp_NBP35"/>
    <property type="match status" value="1"/>
</dbReference>
<keyword evidence="6 8" id="KW-0408">Iron</keyword>
<name>A0A2Z4Y3C8_SUMC1</name>
<reference evidence="10 11" key="1">
    <citation type="submission" date="2018-05" db="EMBL/GenBank/DDBJ databases">
        <title>A metagenomic window into the 2 km-deep terrestrial subsurface aquifer revealed taxonomically and functionally diverse microbial community comprising novel uncultured bacterial lineages.</title>
        <authorList>
            <person name="Kadnikov V.V."/>
            <person name="Mardanov A.V."/>
            <person name="Beletsky A.V."/>
            <person name="Banks D."/>
            <person name="Pimenov N.V."/>
            <person name="Frank Y.A."/>
            <person name="Karnachuk O.V."/>
            <person name="Ravin N.V."/>
        </authorList>
    </citation>
    <scope>NUCLEOTIDE SEQUENCE [LARGE SCALE GENOMIC DNA]</scope>
    <source>
        <strain evidence="10">BY</strain>
    </source>
</reference>
<comment type="subunit">
    <text evidence="8">Homodimer.</text>
</comment>
<dbReference type="GO" id="GO:0046872">
    <property type="term" value="F:metal ion binding"/>
    <property type="evidence" value="ECO:0007669"/>
    <property type="project" value="UniProtKB-KW"/>
</dbReference>
<evidence type="ECO:0000259" key="9">
    <source>
        <dbReference type="Pfam" id="PF01883"/>
    </source>
</evidence>
<dbReference type="GO" id="GO:0051539">
    <property type="term" value="F:4 iron, 4 sulfur cluster binding"/>
    <property type="evidence" value="ECO:0007669"/>
    <property type="project" value="TreeGrafter"/>
</dbReference>
<organism evidence="10 11">
    <name type="scientific">Sumerlaea chitinivorans</name>
    <dbReference type="NCBI Taxonomy" id="2250252"/>
    <lineage>
        <taxon>Bacteria</taxon>
        <taxon>Candidatus Sumerlaeota</taxon>
        <taxon>Candidatus Sumerlaeia</taxon>
        <taxon>Candidatus Sumerlaeales</taxon>
        <taxon>Candidatus Sumerlaeaceae</taxon>
        <taxon>Candidatus Sumerlaea</taxon>
    </lineage>
</organism>
<dbReference type="InterPro" id="IPR019591">
    <property type="entry name" value="Mrp/NBP35_ATP-bd"/>
</dbReference>
<evidence type="ECO:0000256" key="2">
    <source>
        <dbReference type="ARBA" id="ARBA00008205"/>
    </source>
</evidence>
<proteinExistence type="inferred from homology"/>
<feature type="domain" description="MIP18 family-like" evidence="9">
    <location>
        <begin position="31"/>
        <end position="103"/>
    </location>
</feature>
<evidence type="ECO:0000256" key="1">
    <source>
        <dbReference type="ARBA" id="ARBA00007352"/>
    </source>
</evidence>
<evidence type="ECO:0000256" key="5">
    <source>
        <dbReference type="ARBA" id="ARBA00022840"/>
    </source>
</evidence>
<keyword evidence="5 8" id="KW-0067">ATP-binding</keyword>
<dbReference type="InterPro" id="IPR033756">
    <property type="entry name" value="YlxH/NBP35"/>
</dbReference>
<keyword evidence="3 8" id="KW-0479">Metal-binding</keyword>
<comment type="similarity">
    <text evidence="1">In the N-terminal section; belongs to the MIP18 family.</text>
</comment>
<feature type="binding site" evidence="8">
    <location>
        <begin position="131"/>
        <end position="138"/>
    </location>
    <ligand>
        <name>ATP</name>
        <dbReference type="ChEBI" id="CHEBI:30616"/>
    </ligand>
</feature>
<dbReference type="Proteomes" id="UP000262583">
    <property type="component" value="Chromosome"/>
</dbReference>
<keyword evidence="7 8" id="KW-0411">Iron-sulfur</keyword>
<keyword evidence="8" id="KW-0378">Hydrolase</keyword>
<dbReference type="InterPro" id="IPR027417">
    <property type="entry name" value="P-loop_NTPase"/>
</dbReference>
<sequence length="402" mass="43315">MWCKCVLLSISSLRLPRILGRMAYNLMALSEQAIWDALRTVQEPDLGRDLVSLNMIKDLRISPEGRVSLTVVLTTPACPLKARIESEVQAAVMRVPGVSGVEVQMTSNVTSMPQRAELLPGVRNIIGVASGKGGVGKSTVSANLAIALAQAGARVGLLDADIYGPNQPLMLGLRDAQPELRLVEAENGEQVEMLLPVEKHGIKIMSMGFLIGEDQPVIWRGPMLNSALRQFLGQVLWGDLDYLVVDLPPGTGDVQISLIQLTRITGIVHVTTPQEVALQDVRKGLMMFQTQGIPLLGIVENMSYFVCPHCSQPTEIFSRGGGRKLAEMYGVPFLGELPLAPEIRSASDEGVPLVIAAPDSEAAARYRQIAETLAAQISIQNYSATAGSGHLLSKRESEVAKP</sequence>
<dbReference type="SUPFAM" id="SSF117916">
    <property type="entry name" value="Fe-S cluster assembly (FSCA) domain-like"/>
    <property type="match status" value="1"/>
</dbReference>
<dbReference type="Pfam" id="PF10609">
    <property type="entry name" value="ParA"/>
    <property type="match status" value="1"/>
</dbReference>
<dbReference type="KEGG" id="schv:BRCON_0827"/>
<dbReference type="Gene3D" id="3.30.300.130">
    <property type="entry name" value="Fe-S cluster assembly (FSCA)"/>
    <property type="match status" value="1"/>
</dbReference>
<dbReference type="Gene3D" id="3.40.50.300">
    <property type="entry name" value="P-loop containing nucleotide triphosphate hydrolases"/>
    <property type="match status" value="1"/>
</dbReference>
<evidence type="ECO:0000313" key="10">
    <source>
        <dbReference type="EMBL" id="AXA35604.1"/>
    </source>
</evidence>
<dbReference type="GO" id="GO:0005524">
    <property type="term" value="F:ATP binding"/>
    <property type="evidence" value="ECO:0007669"/>
    <property type="project" value="UniProtKB-UniRule"/>
</dbReference>
<dbReference type="PROSITE" id="PS01215">
    <property type="entry name" value="MRP"/>
    <property type="match status" value="1"/>
</dbReference>
<dbReference type="GO" id="GO:0016887">
    <property type="term" value="F:ATP hydrolysis activity"/>
    <property type="evidence" value="ECO:0007669"/>
    <property type="project" value="UniProtKB-UniRule"/>
</dbReference>
<comment type="function">
    <text evidence="8">Binds and transfers iron-sulfur (Fe-S) clusters to target apoproteins. Can hydrolyze ATP.</text>
</comment>
<protein>
    <recommendedName>
        <fullName evidence="8">Iron-sulfur cluster carrier protein</fullName>
    </recommendedName>
</protein>
<dbReference type="InterPro" id="IPR000808">
    <property type="entry name" value="Mrp-like_CS"/>
</dbReference>
<evidence type="ECO:0000256" key="7">
    <source>
        <dbReference type="ARBA" id="ARBA00023014"/>
    </source>
</evidence>
<dbReference type="EMBL" id="CP030759">
    <property type="protein sequence ID" value="AXA35604.1"/>
    <property type="molecule type" value="Genomic_DNA"/>
</dbReference>
<dbReference type="InterPro" id="IPR002744">
    <property type="entry name" value="MIP18-like"/>
</dbReference>
<dbReference type="GO" id="GO:0140663">
    <property type="term" value="F:ATP-dependent FeS chaperone activity"/>
    <property type="evidence" value="ECO:0007669"/>
    <property type="project" value="InterPro"/>
</dbReference>
<dbReference type="GO" id="GO:0016226">
    <property type="term" value="P:iron-sulfur cluster assembly"/>
    <property type="evidence" value="ECO:0007669"/>
    <property type="project" value="InterPro"/>
</dbReference>
<keyword evidence="4 8" id="KW-0547">Nucleotide-binding</keyword>
<comment type="similarity">
    <text evidence="8">Belongs to the Mrp/NBP35 ATP-binding proteins family.</text>
</comment>
<dbReference type="CDD" id="cd02037">
    <property type="entry name" value="Mrp_NBP35"/>
    <property type="match status" value="1"/>
</dbReference>